<keyword evidence="17" id="KW-1185">Reference proteome</keyword>
<dbReference type="STRING" id="1399797.GCA_000518285_02031"/>
<evidence type="ECO:0000256" key="6">
    <source>
        <dbReference type="ARBA" id="ARBA00022683"/>
    </source>
</evidence>
<dbReference type="Pfam" id="PF00358">
    <property type="entry name" value="PTS_EIIA_1"/>
    <property type="match status" value="1"/>
</dbReference>
<dbReference type="GO" id="GO:0016301">
    <property type="term" value="F:kinase activity"/>
    <property type="evidence" value="ECO:0007669"/>
    <property type="project" value="UniProtKB-KW"/>
</dbReference>
<feature type="transmembrane region" description="Helical" evidence="12">
    <location>
        <begin position="542"/>
        <end position="561"/>
    </location>
</feature>
<evidence type="ECO:0000256" key="3">
    <source>
        <dbReference type="ARBA" id="ARBA00022475"/>
    </source>
</evidence>
<keyword evidence="8" id="KW-0418">Kinase</keyword>
<dbReference type="PANTHER" id="PTHR30175:SF1">
    <property type="entry name" value="PTS SYSTEM ARBUTIN-, CELLOBIOSE-, AND SALICIN-SPECIFIC EIIBC COMPONENT-RELATED"/>
    <property type="match status" value="1"/>
</dbReference>
<evidence type="ECO:0000256" key="8">
    <source>
        <dbReference type="ARBA" id="ARBA00022777"/>
    </source>
</evidence>
<evidence type="ECO:0000259" key="14">
    <source>
        <dbReference type="PROSITE" id="PS51098"/>
    </source>
</evidence>
<dbReference type="PROSITE" id="PS01035">
    <property type="entry name" value="PTS_EIIB_TYPE_1_CYS"/>
    <property type="match status" value="1"/>
</dbReference>
<feature type="transmembrane region" description="Helical" evidence="12">
    <location>
        <begin position="279"/>
        <end position="309"/>
    </location>
</feature>
<keyword evidence="10 12" id="KW-0472">Membrane</keyword>
<evidence type="ECO:0000256" key="4">
    <source>
        <dbReference type="ARBA" id="ARBA00022597"/>
    </source>
</evidence>
<feature type="transmembrane region" description="Helical" evidence="12">
    <location>
        <begin position="329"/>
        <end position="352"/>
    </location>
</feature>
<reference evidence="16 17" key="1">
    <citation type="submission" date="2017-11" db="EMBL/GenBank/DDBJ databases">
        <title>Genome sequence of Entomoplasma lucivorax PIPN-2 (ATCC 49196).</title>
        <authorList>
            <person name="Lo W.-S."/>
            <person name="Gasparich G.E."/>
            <person name="Kuo C.-H."/>
        </authorList>
    </citation>
    <scope>NUCLEOTIDE SEQUENCE [LARGE SCALE GENOMIC DNA]</scope>
    <source>
        <strain evidence="16 17">PIPN-2</strain>
    </source>
</reference>
<protein>
    <submittedName>
        <fullName evidence="16">PTS system, beta-glucoside-specific IIABC component</fullName>
    </submittedName>
</protein>
<dbReference type="EMBL" id="PHNE01000003">
    <property type="protein sequence ID" value="PPE05306.1"/>
    <property type="molecule type" value="Genomic_DNA"/>
</dbReference>
<evidence type="ECO:0000256" key="12">
    <source>
        <dbReference type="SAM" id="Phobius"/>
    </source>
</evidence>
<dbReference type="InterPro" id="IPR003352">
    <property type="entry name" value="PTS_EIIC"/>
</dbReference>
<name>A0A2S5RDA6_9MOLU</name>
<dbReference type="Pfam" id="PF00367">
    <property type="entry name" value="PTS_EIIB"/>
    <property type="match status" value="1"/>
</dbReference>
<sequence>MEKISVYAPIDGEIDLIENLNDGVFSEKMLGDGFFIKPEKNKEVIFYSPIDKGKISLITDTKHAFFFEQNGSNILMHIGLDTVSLNGLPFEVEVQLNQNVSLETKIVKTDIAMIEKSGLNAFCPITIDGGDKQFKFDLLNKSKKVKRGELVGEFTLIETVEKKVKVVQNFKDFFSEDNTYRKVAKKINKLVGGPNNYDEVFNCMTRLRFKVKDVDQVDVDGIKKVELVKGMVWNGKQLQIIIGQDVYKVKDQVVLLNREGNSNLITNKSKNALPWHLKFLAMFSGIMVPMIPAFIGFGLFQAILGILSYESIGVVPPEVISGNITNQTNVGWITLFVISKSSLIFMGIIVAYNAGNYFDFNRPMAVALGLVLCSPLMFGPNGGGPIKQGMTWVLFQGGALNSGIPVIDGIPGAGVLPINVFAIGPQYTKIFVVIATIYLAKKIDNWVITWIPPQVELTFRWFIVIGLSAVPGFFVFGPMWFYLEKVLGIIFYFLAKAPIGIGIGIIGAIWQPAVLFGAHPAIGILFMVDAISNSGFGHFNAVSHIAVWSQFGAVLGVSIVTKNAATRRDANSFAIAGVFGITEPILFGINLPKRRPLFAGVVAAFIACMIAGILEITGRVGSGLGIFEIIGYFSSQSGFGANASDLGYLDGLKNGLFLILCDGISIGLGIGLTILMYKERVSEKKQLVKNDKLFVKYLLAKNYIDEAQAQKLANDLTAISALISKEDEKKLKTIEKLYQKMNKAQDQLTHAETKMIVHKDKFVLRGKKLLQRNQDKKAELLYAKYDIEPFENKIKLLKDEKNKIYGQINDTFVYEFQNNLYDKYQKVINKMKALNDLEKDAINRRYKSILNSLRIAYRLDDFDDAEMKFSKEISTLNKEKKLALKANK</sequence>
<accession>A0A2S5RDA6</accession>
<dbReference type="GO" id="GO:0008982">
    <property type="term" value="F:protein-N(PI)-phosphohistidine-sugar phosphotransferase activity"/>
    <property type="evidence" value="ECO:0007669"/>
    <property type="project" value="InterPro"/>
</dbReference>
<feature type="transmembrane region" description="Helical" evidence="12">
    <location>
        <begin position="573"/>
        <end position="591"/>
    </location>
</feature>
<feature type="domain" description="PTS EIIB type-1" evidence="14">
    <location>
        <begin position="181"/>
        <end position="263"/>
    </location>
</feature>
<evidence type="ECO:0000256" key="1">
    <source>
        <dbReference type="ARBA" id="ARBA00004651"/>
    </source>
</evidence>
<keyword evidence="5" id="KW-0808">Transferase</keyword>
<dbReference type="GO" id="GO:0005886">
    <property type="term" value="C:plasma membrane"/>
    <property type="evidence" value="ECO:0007669"/>
    <property type="project" value="UniProtKB-SubCell"/>
</dbReference>
<dbReference type="PANTHER" id="PTHR30175">
    <property type="entry name" value="PHOSPHOTRANSFERASE SYSTEM TRANSPORT PROTEIN"/>
    <property type="match status" value="1"/>
</dbReference>
<proteinExistence type="predicted"/>
<keyword evidence="7 12" id="KW-0812">Transmembrane</keyword>
<feature type="transmembrane region" description="Helical" evidence="12">
    <location>
        <begin position="364"/>
        <end position="383"/>
    </location>
</feature>
<keyword evidence="6" id="KW-0598">Phosphotransferase system</keyword>
<dbReference type="RefSeq" id="WP_028127054.1">
    <property type="nucleotide sequence ID" value="NZ_PHNE01000003.1"/>
</dbReference>
<dbReference type="Pfam" id="PF02378">
    <property type="entry name" value="PTS_EIIC"/>
    <property type="match status" value="1"/>
</dbReference>
<gene>
    <name evidence="16" type="primary">bglF</name>
    <name evidence="16" type="ORF">ELUCI_v1c06420</name>
</gene>
<dbReference type="InterPro" id="IPR050558">
    <property type="entry name" value="PTS_Sugar-Specific_Components"/>
</dbReference>
<feature type="transmembrane region" description="Helical" evidence="12">
    <location>
        <begin position="624"/>
        <end position="643"/>
    </location>
</feature>
<feature type="transmembrane region" description="Helical" evidence="12">
    <location>
        <begin position="461"/>
        <end position="483"/>
    </location>
</feature>
<dbReference type="InterPro" id="IPR013013">
    <property type="entry name" value="PTS_EIIC_1"/>
</dbReference>
<dbReference type="PROSITE" id="PS00371">
    <property type="entry name" value="PTS_EIIA_TYPE_1_HIS"/>
    <property type="match status" value="1"/>
</dbReference>
<dbReference type="GO" id="GO:0009401">
    <property type="term" value="P:phosphoenolpyruvate-dependent sugar phosphotransferase system"/>
    <property type="evidence" value="ECO:0007669"/>
    <property type="project" value="UniProtKB-KW"/>
</dbReference>
<dbReference type="SUPFAM" id="SSF55604">
    <property type="entry name" value="Glucose permease domain IIB"/>
    <property type="match status" value="1"/>
</dbReference>
<evidence type="ECO:0000313" key="16">
    <source>
        <dbReference type="EMBL" id="PPE05306.1"/>
    </source>
</evidence>
<evidence type="ECO:0000259" key="13">
    <source>
        <dbReference type="PROSITE" id="PS51093"/>
    </source>
</evidence>
<evidence type="ECO:0000256" key="5">
    <source>
        <dbReference type="ARBA" id="ARBA00022679"/>
    </source>
</evidence>
<dbReference type="Gene3D" id="2.70.70.10">
    <property type="entry name" value="Glucose Permease (Domain IIA)"/>
    <property type="match status" value="1"/>
</dbReference>
<feature type="transmembrane region" description="Helical" evidence="12">
    <location>
        <begin position="655"/>
        <end position="677"/>
    </location>
</feature>
<keyword evidence="2" id="KW-0813">Transport</keyword>
<dbReference type="Proteomes" id="UP000237865">
    <property type="component" value="Unassembled WGS sequence"/>
</dbReference>
<feature type="transmembrane region" description="Helical" evidence="12">
    <location>
        <begin position="597"/>
        <end position="617"/>
    </location>
</feature>
<dbReference type="PROSITE" id="PS51103">
    <property type="entry name" value="PTS_EIIC_TYPE_1"/>
    <property type="match status" value="1"/>
</dbReference>
<dbReference type="InterPro" id="IPR018113">
    <property type="entry name" value="PTrfase_EIIB_Cys"/>
</dbReference>
<feature type="transmembrane region" description="Helical" evidence="12">
    <location>
        <begin position="517"/>
        <end position="536"/>
    </location>
</feature>
<dbReference type="PROSITE" id="PS51093">
    <property type="entry name" value="PTS_EIIA_TYPE_1"/>
    <property type="match status" value="1"/>
</dbReference>
<feature type="transmembrane region" description="Helical" evidence="12">
    <location>
        <begin position="489"/>
        <end position="510"/>
    </location>
</feature>
<keyword evidence="4" id="KW-0762">Sugar transport</keyword>
<dbReference type="InterPro" id="IPR036878">
    <property type="entry name" value="Glu_permease_IIB"/>
</dbReference>
<evidence type="ECO:0000256" key="9">
    <source>
        <dbReference type="ARBA" id="ARBA00022989"/>
    </source>
</evidence>
<dbReference type="PROSITE" id="PS51098">
    <property type="entry name" value="PTS_EIIB_TYPE_1"/>
    <property type="match status" value="1"/>
</dbReference>
<evidence type="ECO:0000256" key="11">
    <source>
        <dbReference type="PROSITE-ProRule" id="PRU00421"/>
    </source>
</evidence>
<dbReference type="Gene3D" id="3.30.1360.60">
    <property type="entry name" value="Glucose permease domain IIB"/>
    <property type="match status" value="1"/>
</dbReference>
<feature type="transmembrane region" description="Helical" evidence="12">
    <location>
        <begin position="418"/>
        <end position="440"/>
    </location>
</feature>
<feature type="domain" description="PTS EIIA type-1" evidence="13">
    <location>
        <begin position="22"/>
        <end position="129"/>
    </location>
</feature>
<evidence type="ECO:0000256" key="7">
    <source>
        <dbReference type="ARBA" id="ARBA00022692"/>
    </source>
</evidence>
<evidence type="ECO:0000256" key="2">
    <source>
        <dbReference type="ARBA" id="ARBA00022448"/>
    </source>
</evidence>
<dbReference type="GO" id="GO:0090563">
    <property type="term" value="F:protein-phosphocysteine-sugar phosphotransferase activity"/>
    <property type="evidence" value="ECO:0007669"/>
    <property type="project" value="TreeGrafter"/>
</dbReference>
<evidence type="ECO:0000259" key="15">
    <source>
        <dbReference type="PROSITE" id="PS51103"/>
    </source>
</evidence>
<evidence type="ECO:0000256" key="10">
    <source>
        <dbReference type="ARBA" id="ARBA00023136"/>
    </source>
</evidence>
<evidence type="ECO:0000313" key="17">
    <source>
        <dbReference type="Proteomes" id="UP000237865"/>
    </source>
</evidence>
<organism evidence="16 17">
    <name type="scientific">Williamsoniiplasma lucivorax</name>
    <dbReference type="NCBI Taxonomy" id="209274"/>
    <lineage>
        <taxon>Bacteria</taxon>
        <taxon>Bacillati</taxon>
        <taxon>Mycoplasmatota</taxon>
        <taxon>Mollicutes</taxon>
        <taxon>Entomoplasmatales</taxon>
        <taxon>Williamsoniiplasma</taxon>
    </lineage>
</organism>
<dbReference type="InterPro" id="IPR001996">
    <property type="entry name" value="PTS_IIB_1"/>
</dbReference>
<dbReference type="SUPFAM" id="SSF51261">
    <property type="entry name" value="Duplicated hybrid motif"/>
    <property type="match status" value="1"/>
</dbReference>
<feature type="active site" description="Phosphocysteine intermediate; for EIIB activity" evidence="11">
    <location>
        <position position="203"/>
    </location>
</feature>
<comment type="caution">
    <text evidence="16">The sequence shown here is derived from an EMBL/GenBank/DDBJ whole genome shotgun (WGS) entry which is preliminary data.</text>
</comment>
<dbReference type="InterPro" id="IPR001127">
    <property type="entry name" value="PTS_EIIA_1_perm"/>
</dbReference>
<keyword evidence="3" id="KW-1003">Cell membrane</keyword>
<comment type="subcellular location">
    <subcellularLocation>
        <location evidence="1">Cell membrane</location>
        <topology evidence="1">Multi-pass membrane protein</topology>
    </subcellularLocation>
</comment>
<feature type="domain" description="PTS EIIC type-1" evidence="15">
    <location>
        <begin position="301"/>
        <end position="690"/>
    </location>
</feature>
<dbReference type="InterPro" id="IPR011055">
    <property type="entry name" value="Dup_hybrid_motif"/>
</dbReference>
<keyword evidence="9 12" id="KW-1133">Transmembrane helix</keyword>
<dbReference type="AlphaFoldDB" id="A0A2S5RDA6"/>